<dbReference type="Pfam" id="PF05223">
    <property type="entry name" value="MecA_N"/>
    <property type="match status" value="1"/>
</dbReference>
<dbReference type="GO" id="GO:0005886">
    <property type="term" value="C:plasma membrane"/>
    <property type="evidence" value="ECO:0007669"/>
    <property type="project" value="TreeGrafter"/>
</dbReference>
<sequence length="690" mass="77405">MWGESMNRLGILIVFSVMGAMLFGCANEEEMHPEEPLEDYLTAWKSESFTGMLDVVEEESKQVIANEEWSFEERYEKMYADMGIENIELNFEARNFEEEEIDLEEEEQITYPVQVSMDSIIGELNSNIEVDVNRVTRVTEDDEEIKEWKVAWDPSHMMIGIQEISDVVNIDILDPIRGEIFDRNGEGLAINGEVYSGEIVPEISDDAEESAITFAEIMDLDEEKTIDLANRFPDHPDWPAPIQRLAMTDERSKELLAEVDGILLDKVEGRVYPHGDITGHIIGYTGPITAEELKEHEGEGYTTTSYLGKDGLEDIYEERLRGTGGVSVTIETEDGETREFIGDQPEEDGEDIHLTLDVVLQRKMAETLGEDTGAGVVMHPKTGEVLAMVSEPSFDSNLRYLQLSDPRAENLEDSAVLFEKRFQHTYSPGSIFKPFTAIAGIEEGQLDPTEKLTIEGLQWQPGDSEWGGYKVTRVNDRETNIDLTTAMTLSDNIYFAQQALRLGEDSFEAWGERYGFGEEFPFDFPLYHSTLTNEGFDTEILLADTGYGQGQVQTSPIHMAALYTVFLNDGAIVQPKLFQETEEKLFQEAIASSETISTVRDTLVEVVQNSNGTANRANPGHDRSLAGKTGTAELKMDQSDEEGGQIGWFVSFDTEEEDLLTTIMVKDVQDKGGSGYVVDLTNKFYSKLAE</sequence>
<dbReference type="Pfam" id="PF03717">
    <property type="entry name" value="PBP_dimer"/>
    <property type="match status" value="1"/>
</dbReference>
<dbReference type="GO" id="GO:0008658">
    <property type="term" value="F:penicillin binding"/>
    <property type="evidence" value="ECO:0007669"/>
    <property type="project" value="InterPro"/>
</dbReference>
<dbReference type="SUPFAM" id="SSF56519">
    <property type="entry name" value="Penicillin binding protein dimerisation domain"/>
    <property type="match status" value="1"/>
</dbReference>
<evidence type="ECO:0000259" key="7">
    <source>
        <dbReference type="Pfam" id="PF00905"/>
    </source>
</evidence>
<gene>
    <name evidence="10" type="ORF">CR203_07380</name>
</gene>
<dbReference type="Proteomes" id="UP000281498">
    <property type="component" value="Unassembled WGS sequence"/>
</dbReference>
<dbReference type="GO" id="GO:0009002">
    <property type="term" value="F:serine-type D-Ala-D-Ala carboxypeptidase activity"/>
    <property type="evidence" value="ECO:0007669"/>
    <property type="project" value="UniProtKB-EC"/>
</dbReference>
<comment type="catalytic activity">
    <reaction evidence="6">
        <text>Preferential cleavage: (Ac)2-L-Lys-D-Ala-|-D-Ala. Also transpeptidation of peptidyl-alanyl moieties that are N-acyl substituents of D-alanine.</text>
        <dbReference type="EC" id="3.4.16.4"/>
    </reaction>
</comment>
<evidence type="ECO:0000256" key="2">
    <source>
        <dbReference type="ARBA" id="ARBA00004752"/>
    </source>
</evidence>
<evidence type="ECO:0000313" key="10">
    <source>
        <dbReference type="EMBL" id="RKL68295.1"/>
    </source>
</evidence>
<dbReference type="AlphaFoldDB" id="A0A3A9KKG8"/>
<dbReference type="GO" id="GO:0009252">
    <property type="term" value="P:peptidoglycan biosynthetic process"/>
    <property type="evidence" value="ECO:0007669"/>
    <property type="project" value="UniProtKB-UniPathway"/>
</dbReference>
<dbReference type="InterPro" id="IPR050515">
    <property type="entry name" value="Beta-lactam/transpept"/>
</dbReference>
<dbReference type="EMBL" id="PDOE01000002">
    <property type="protein sequence ID" value="RKL68295.1"/>
    <property type="molecule type" value="Genomic_DNA"/>
</dbReference>
<feature type="domain" description="NTF2-like N-terminal transpeptidase" evidence="9">
    <location>
        <begin position="33"/>
        <end position="156"/>
    </location>
</feature>
<evidence type="ECO:0000256" key="3">
    <source>
        <dbReference type="ARBA" id="ARBA00007171"/>
    </source>
</evidence>
<dbReference type="SUPFAM" id="SSF56601">
    <property type="entry name" value="beta-lactamase/transpeptidase-like"/>
    <property type="match status" value="1"/>
</dbReference>
<organism evidence="10 11">
    <name type="scientific">Salipaludibacillus neizhouensis</name>
    <dbReference type="NCBI Taxonomy" id="885475"/>
    <lineage>
        <taxon>Bacteria</taxon>
        <taxon>Bacillati</taxon>
        <taxon>Bacillota</taxon>
        <taxon>Bacilli</taxon>
        <taxon>Bacillales</taxon>
        <taxon>Bacillaceae</taxon>
    </lineage>
</organism>
<dbReference type="InterPro" id="IPR012338">
    <property type="entry name" value="Beta-lactam/transpept-like"/>
</dbReference>
<evidence type="ECO:0000256" key="6">
    <source>
        <dbReference type="ARBA" id="ARBA00034000"/>
    </source>
</evidence>
<dbReference type="Gene3D" id="3.30.1390.30">
    <property type="entry name" value="Penicillin-binding protein 2a, domain 3"/>
    <property type="match status" value="1"/>
</dbReference>
<dbReference type="InterPro" id="IPR005311">
    <property type="entry name" value="PBP_dimer"/>
</dbReference>
<dbReference type="OrthoDB" id="9766847at2"/>
<dbReference type="SUPFAM" id="SSF54427">
    <property type="entry name" value="NTF2-like"/>
    <property type="match status" value="1"/>
</dbReference>
<dbReference type="UniPathway" id="UPA00219"/>
<comment type="subcellular location">
    <subcellularLocation>
        <location evidence="1">Membrane</location>
    </subcellularLocation>
</comment>
<dbReference type="Gene3D" id="3.10.450.100">
    <property type="entry name" value="NTF2-like, domain 1"/>
    <property type="match status" value="1"/>
</dbReference>
<evidence type="ECO:0000313" key="11">
    <source>
        <dbReference type="Proteomes" id="UP000281498"/>
    </source>
</evidence>
<dbReference type="PANTHER" id="PTHR30627:SF25">
    <property type="entry name" value="PENICILLIN-BINDING PROTEIN 3"/>
    <property type="match status" value="1"/>
</dbReference>
<dbReference type="InterPro" id="IPR007887">
    <property type="entry name" value="MecA_N"/>
</dbReference>
<evidence type="ECO:0000259" key="8">
    <source>
        <dbReference type="Pfam" id="PF03717"/>
    </source>
</evidence>
<comment type="similarity">
    <text evidence="3">Belongs to the transpeptidase family.</text>
</comment>
<dbReference type="Gene3D" id="3.90.1310.10">
    <property type="entry name" value="Penicillin-binding protein 2a (Domain 2)"/>
    <property type="match status" value="1"/>
</dbReference>
<proteinExistence type="inferred from homology"/>
<evidence type="ECO:0000256" key="1">
    <source>
        <dbReference type="ARBA" id="ARBA00004370"/>
    </source>
</evidence>
<dbReference type="Pfam" id="PF00905">
    <property type="entry name" value="Transpeptidase"/>
    <property type="match status" value="1"/>
</dbReference>
<dbReference type="GO" id="GO:0046677">
    <property type="term" value="P:response to antibiotic"/>
    <property type="evidence" value="ECO:0007669"/>
    <property type="project" value="InterPro"/>
</dbReference>
<protein>
    <recommendedName>
        <fullName evidence="4">serine-type D-Ala-D-Ala carboxypeptidase</fullName>
        <ecNumber evidence="4">3.4.16.4</ecNumber>
    </recommendedName>
</protein>
<dbReference type="InterPro" id="IPR032710">
    <property type="entry name" value="NTF2-like_dom_sf"/>
</dbReference>
<name>A0A3A9KKG8_9BACI</name>
<dbReference type="EC" id="3.4.16.4" evidence="4"/>
<evidence type="ECO:0000256" key="4">
    <source>
        <dbReference type="ARBA" id="ARBA00012448"/>
    </source>
</evidence>
<dbReference type="PANTHER" id="PTHR30627">
    <property type="entry name" value="PEPTIDOGLYCAN D,D-TRANSPEPTIDASE"/>
    <property type="match status" value="1"/>
</dbReference>
<reference evidence="10 11" key="1">
    <citation type="submission" date="2017-10" db="EMBL/GenBank/DDBJ databases">
        <title>Bacillus sp. nov., a halophilic bacterium isolated from a Keqin Lake.</title>
        <authorList>
            <person name="Wang H."/>
        </authorList>
    </citation>
    <scope>NUCLEOTIDE SEQUENCE [LARGE SCALE GENOMIC DNA]</scope>
    <source>
        <strain evidence="10 11">KCTC 13187</strain>
    </source>
</reference>
<dbReference type="GO" id="GO:0071555">
    <property type="term" value="P:cell wall organization"/>
    <property type="evidence" value="ECO:0007669"/>
    <property type="project" value="TreeGrafter"/>
</dbReference>
<comment type="pathway">
    <text evidence="2">Cell wall biogenesis; peptidoglycan biosynthesis.</text>
</comment>
<feature type="domain" description="Penicillin-binding protein dimerisation" evidence="8">
    <location>
        <begin position="174"/>
        <end position="336"/>
    </location>
</feature>
<dbReference type="GO" id="GO:0071972">
    <property type="term" value="F:peptidoglycan L,D-transpeptidase activity"/>
    <property type="evidence" value="ECO:0007669"/>
    <property type="project" value="TreeGrafter"/>
</dbReference>
<comment type="caution">
    <text evidence="10">The sequence shown here is derived from an EMBL/GenBank/DDBJ whole genome shotgun (WGS) entry which is preliminary data.</text>
</comment>
<dbReference type="InterPro" id="IPR036138">
    <property type="entry name" value="PBP_dimer_sf"/>
</dbReference>
<dbReference type="InterPro" id="IPR001460">
    <property type="entry name" value="PCN-bd_Tpept"/>
</dbReference>
<keyword evidence="11" id="KW-1185">Reference proteome</keyword>
<keyword evidence="5" id="KW-0472">Membrane</keyword>
<accession>A0A3A9KKG8</accession>
<dbReference type="Gene3D" id="3.40.710.10">
    <property type="entry name" value="DD-peptidase/beta-lactamase superfamily"/>
    <property type="match status" value="1"/>
</dbReference>
<evidence type="ECO:0000256" key="5">
    <source>
        <dbReference type="ARBA" id="ARBA00023136"/>
    </source>
</evidence>
<feature type="domain" description="Penicillin-binding protein transpeptidase" evidence="7">
    <location>
        <begin position="373"/>
        <end position="676"/>
    </location>
</feature>
<evidence type="ECO:0000259" key="9">
    <source>
        <dbReference type="Pfam" id="PF05223"/>
    </source>
</evidence>